<dbReference type="WBParaSite" id="scaffold4581_cov292.g8379">
    <property type="protein sequence ID" value="scaffold4581_cov292.g8379"/>
    <property type="gene ID" value="scaffold4581_cov292.g8379"/>
</dbReference>
<feature type="compositionally biased region" description="Basic and acidic residues" evidence="1">
    <location>
        <begin position="1"/>
        <end position="20"/>
    </location>
</feature>
<feature type="region of interest" description="Disordered" evidence="1">
    <location>
        <begin position="1"/>
        <end position="27"/>
    </location>
</feature>
<protein>
    <submittedName>
        <fullName evidence="3">Uncharacterized protein</fullName>
    </submittedName>
</protein>
<name>A0A915MMW8_MELJA</name>
<evidence type="ECO:0000313" key="2">
    <source>
        <dbReference type="Proteomes" id="UP000887561"/>
    </source>
</evidence>
<reference evidence="3" key="1">
    <citation type="submission" date="2022-11" db="UniProtKB">
        <authorList>
            <consortium name="WormBaseParasite"/>
        </authorList>
    </citation>
    <scope>IDENTIFICATION</scope>
</reference>
<dbReference type="Proteomes" id="UP000887561">
    <property type="component" value="Unplaced"/>
</dbReference>
<keyword evidence="2" id="KW-1185">Reference proteome</keyword>
<evidence type="ECO:0000313" key="3">
    <source>
        <dbReference type="WBParaSite" id="scaffold4581_cov292.g8379"/>
    </source>
</evidence>
<dbReference type="AlphaFoldDB" id="A0A915MMW8"/>
<accession>A0A915MMW8</accession>
<organism evidence="2 3">
    <name type="scientific">Meloidogyne javanica</name>
    <name type="common">Root-knot nematode worm</name>
    <dbReference type="NCBI Taxonomy" id="6303"/>
    <lineage>
        <taxon>Eukaryota</taxon>
        <taxon>Metazoa</taxon>
        <taxon>Ecdysozoa</taxon>
        <taxon>Nematoda</taxon>
        <taxon>Chromadorea</taxon>
        <taxon>Rhabditida</taxon>
        <taxon>Tylenchina</taxon>
        <taxon>Tylenchomorpha</taxon>
        <taxon>Tylenchoidea</taxon>
        <taxon>Meloidogynidae</taxon>
        <taxon>Meloidogyninae</taxon>
        <taxon>Meloidogyne</taxon>
        <taxon>Meloidogyne incognita group</taxon>
    </lineage>
</organism>
<sequence length="235" mass="25876">MKGEEFDRELANKNKGKLVEGESSNAGCENGEKNQGFDVCTAKIYGNNIKTTEYWMKTKISLNGIDVNYNEGSPIINGIKIENNGEKITIKGSNIDLKSHNMKGYKILKGGPIELRVNGRVSNIYTSKSKCVMNQLKPNNTIISNDLNICGRNIDLQIYIADEEGKNHIKFSGEVVNVRLIGEGNTFGKEEIENETNKVEITTTEIPGAYISGETVITVKGNSVSVSSIRGVFYN</sequence>
<proteinExistence type="predicted"/>
<evidence type="ECO:0000256" key="1">
    <source>
        <dbReference type="SAM" id="MobiDB-lite"/>
    </source>
</evidence>